<name>A0A2H3CPZ7_ARMGA</name>
<evidence type="ECO:0000313" key="3">
    <source>
        <dbReference type="Proteomes" id="UP000217790"/>
    </source>
</evidence>
<dbReference type="Proteomes" id="UP000217790">
    <property type="component" value="Unassembled WGS sequence"/>
</dbReference>
<dbReference type="EMBL" id="KZ293732">
    <property type="protein sequence ID" value="PBK81282.1"/>
    <property type="molecule type" value="Genomic_DNA"/>
</dbReference>
<dbReference type="OrthoDB" id="10281951at2759"/>
<organism evidence="2 3">
    <name type="scientific">Armillaria gallica</name>
    <name type="common">Bulbous honey fungus</name>
    <name type="synonym">Armillaria bulbosa</name>
    <dbReference type="NCBI Taxonomy" id="47427"/>
    <lineage>
        <taxon>Eukaryota</taxon>
        <taxon>Fungi</taxon>
        <taxon>Dikarya</taxon>
        <taxon>Basidiomycota</taxon>
        <taxon>Agaricomycotina</taxon>
        <taxon>Agaricomycetes</taxon>
        <taxon>Agaricomycetidae</taxon>
        <taxon>Agaricales</taxon>
        <taxon>Marasmiineae</taxon>
        <taxon>Physalacriaceae</taxon>
        <taxon>Armillaria</taxon>
    </lineage>
</organism>
<reference evidence="3" key="1">
    <citation type="journal article" date="2017" name="Nat. Ecol. Evol.">
        <title>Genome expansion and lineage-specific genetic innovations in the forest pathogenic fungi Armillaria.</title>
        <authorList>
            <person name="Sipos G."/>
            <person name="Prasanna A.N."/>
            <person name="Walter M.C."/>
            <person name="O'Connor E."/>
            <person name="Balint B."/>
            <person name="Krizsan K."/>
            <person name="Kiss B."/>
            <person name="Hess J."/>
            <person name="Varga T."/>
            <person name="Slot J."/>
            <person name="Riley R."/>
            <person name="Boka B."/>
            <person name="Rigling D."/>
            <person name="Barry K."/>
            <person name="Lee J."/>
            <person name="Mihaltcheva S."/>
            <person name="LaButti K."/>
            <person name="Lipzen A."/>
            <person name="Waldron R."/>
            <person name="Moloney N.M."/>
            <person name="Sperisen C."/>
            <person name="Kredics L."/>
            <person name="Vagvoelgyi C."/>
            <person name="Patrignani A."/>
            <person name="Fitzpatrick D."/>
            <person name="Nagy I."/>
            <person name="Doyle S."/>
            <person name="Anderson J.B."/>
            <person name="Grigoriev I.V."/>
            <person name="Gueldener U."/>
            <person name="Muensterkoetter M."/>
            <person name="Nagy L.G."/>
        </authorList>
    </citation>
    <scope>NUCLEOTIDE SEQUENCE [LARGE SCALE GENOMIC DNA]</scope>
    <source>
        <strain evidence="3">Ar21-2</strain>
    </source>
</reference>
<keyword evidence="3" id="KW-1185">Reference proteome</keyword>
<gene>
    <name evidence="2" type="ORF">ARMGADRAFT_784303</name>
</gene>
<dbReference type="InParanoid" id="A0A2H3CPZ7"/>
<dbReference type="AlphaFoldDB" id="A0A2H3CPZ7"/>
<sequence length="99" mass="10739">MAMAPRVFSFLPFGQGGVSSIDSLPAACCIRRLQPHTLCRIDTRRGAFSLSTGHRNENGTPVAPEHSGAASERWNAEFRIDFGGYYGEVVPSKSLNALQ</sequence>
<proteinExistence type="predicted"/>
<evidence type="ECO:0000256" key="1">
    <source>
        <dbReference type="SAM" id="MobiDB-lite"/>
    </source>
</evidence>
<accession>A0A2H3CPZ7</accession>
<feature type="region of interest" description="Disordered" evidence="1">
    <location>
        <begin position="50"/>
        <end position="69"/>
    </location>
</feature>
<evidence type="ECO:0000313" key="2">
    <source>
        <dbReference type="EMBL" id="PBK81282.1"/>
    </source>
</evidence>
<protein>
    <submittedName>
        <fullName evidence="2">Uncharacterized protein</fullName>
    </submittedName>
</protein>